<evidence type="ECO:0000313" key="2">
    <source>
        <dbReference type="Proteomes" id="UP000008319"/>
    </source>
</evidence>
<dbReference type="EnsemblBacteria" id="CAR44911">
    <property type="protein sequence ID" value="CAR44911"/>
    <property type="gene ID" value="PMI2485A"/>
</dbReference>
<dbReference type="HOGENOM" id="CLU_3010699_0_0_6"/>
<organism evidence="1 2">
    <name type="scientific">Proteus mirabilis (strain HI4320)</name>
    <dbReference type="NCBI Taxonomy" id="529507"/>
    <lineage>
        <taxon>Bacteria</taxon>
        <taxon>Pseudomonadati</taxon>
        <taxon>Pseudomonadota</taxon>
        <taxon>Gammaproteobacteria</taxon>
        <taxon>Enterobacterales</taxon>
        <taxon>Morganellaceae</taxon>
        <taxon>Proteus</taxon>
    </lineage>
</organism>
<evidence type="ECO:0000313" key="1">
    <source>
        <dbReference type="EMBL" id="CAR44911.1"/>
    </source>
</evidence>
<dbReference type="EMBL" id="AM942759">
    <property type="protein sequence ID" value="CAR44911.1"/>
    <property type="molecule type" value="Genomic_DNA"/>
</dbReference>
<proteinExistence type="predicted"/>
<gene>
    <name evidence="1" type="ORF">PMI2485A</name>
</gene>
<sequence length="56" mass="6461">MLSLSTWRRTSLKNSSFSMASASSHSLAKPWQSKNEYLSFVFEIRSPLLKTTRLPR</sequence>
<dbReference type="Proteomes" id="UP000008319">
    <property type="component" value="Chromosome"/>
</dbReference>
<accession>B4EWV3</accession>
<reference evidence="1 2" key="1">
    <citation type="journal article" date="2008" name="J. Bacteriol.">
        <title>Complete genome sequence of uropathogenic Proteus mirabilis, a master of both adherence and motility.</title>
        <authorList>
            <person name="Pearson M.M."/>
            <person name="Sebaihia M."/>
            <person name="Churcher C."/>
            <person name="Quail M.A."/>
            <person name="Seshasayee A.S."/>
            <person name="Luscombe N.M."/>
            <person name="Abdellah Z."/>
            <person name="Arrosmith C."/>
            <person name="Atkin B."/>
            <person name="Chillingworth T."/>
            <person name="Hauser H."/>
            <person name="Jagels K."/>
            <person name="Moule S."/>
            <person name="Mungall K."/>
            <person name="Norbertczak H."/>
            <person name="Rabbinowitsch E."/>
            <person name="Walker D."/>
            <person name="Whithead S."/>
            <person name="Thomson N.R."/>
            <person name="Rather P.N."/>
            <person name="Parkhill J."/>
            <person name="Mobley H.L."/>
        </authorList>
    </citation>
    <scope>NUCLEOTIDE SEQUENCE [LARGE SCALE GENOMIC DNA]</scope>
    <source>
        <strain evidence="1 2">HI4320</strain>
    </source>
</reference>
<name>B4EWV3_PROMH</name>
<protein>
    <submittedName>
        <fullName evidence="1">Plasmid-related protein</fullName>
    </submittedName>
</protein>
<dbReference type="AlphaFoldDB" id="B4EWV3"/>
<keyword evidence="2" id="KW-1185">Reference proteome</keyword>
<dbReference type="KEGG" id="pmr:PMI2485A"/>